<comment type="caution">
    <text evidence="3">The sequence shown here is derived from an EMBL/GenBank/DDBJ whole genome shotgun (WGS) entry which is preliminary data.</text>
</comment>
<dbReference type="InterPro" id="IPR016162">
    <property type="entry name" value="Ald_DH_N"/>
</dbReference>
<dbReference type="InterPro" id="IPR015590">
    <property type="entry name" value="Aldehyde_DH_dom"/>
</dbReference>
<dbReference type="EMBL" id="AJAU01000022">
    <property type="protein sequence ID" value="EOL43433.1"/>
    <property type="molecule type" value="Genomic_DNA"/>
</dbReference>
<dbReference type="RefSeq" id="WP_010772847.1">
    <property type="nucleotide sequence ID" value="NZ_KB946335.1"/>
</dbReference>
<dbReference type="SUPFAM" id="SSF53720">
    <property type="entry name" value="ALDH-like"/>
    <property type="match status" value="1"/>
</dbReference>
<organism evidence="3 4">
    <name type="scientific">Enterococcus caccae ATCC BAA-1240</name>
    <dbReference type="NCBI Taxonomy" id="1158612"/>
    <lineage>
        <taxon>Bacteria</taxon>
        <taxon>Bacillati</taxon>
        <taxon>Bacillota</taxon>
        <taxon>Bacilli</taxon>
        <taxon>Lactobacillales</taxon>
        <taxon>Enterococcaceae</taxon>
        <taxon>Enterococcus</taxon>
    </lineage>
</organism>
<dbReference type="InterPro" id="IPR016163">
    <property type="entry name" value="Ald_DH_C"/>
</dbReference>
<dbReference type="GO" id="GO:0016620">
    <property type="term" value="F:oxidoreductase activity, acting on the aldehyde or oxo group of donors, NAD or NADP as acceptor"/>
    <property type="evidence" value="ECO:0007669"/>
    <property type="project" value="InterPro"/>
</dbReference>
<dbReference type="Pfam" id="PF00171">
    <property type="entry name" value="Aldedh"/>
    <property type="match status" value="1"/>
</dbReference>
<evidence type="ECO:0000259" key="2">
    <source>
        <dbReference type="Pfam" id="PF00171"/>
    </source>
</evidence>
<dbReference type="InterPro" id="IPR016161">
    <property type="entry name" value="Ald_DH/histidinol_DH"/>
</dbReference>
<dbReference type="PANTHER" id="PTHR11699">
    <property type="entry name" value="ALDEHYDE DEHYDROGENASE-RELATED"/>
    <property type="match status" value="1"/>
</dbReference>
<keyword evidence="1" id="KW-0560">Oxidoreductase</keyword>
<dbReference type="PATRIC" id="fig|1158612.3.peg.2728"/>
<protein>
    <recommendedName>
        <fullName evidence="2">Aldehyde dehydrogenase domain-containing protein</fullName>
    </recommendedName>
</protein>
<dbReference type="Gene3D" id="3.40.605.10">
    <property type="entry name" value="Aldehyde Dehydrogenase, Chain A, domain 1"/>
    <property type="match status" value="1"/>
</dbReference>
<keyword evidence="4" id="KW-1185">Reference proteome</keyword>
<gene>
    <name evidence="3" type="ORF">UC7_02762</name>
</gene>
<dbReference type="Gene3D" id="3.40.309.10">
    <property type="entry name" value="Aldehyde Dehydrogenase, Chain A, domain 2"/>
    <property type="match status" value="1"/>
</dbReference>
<evidence type="ECO:0000313" key="4">
    <source>
        <dbReference type="Proteomes" id="UP000013840"/>
    </source>
</evidence>
<dbReference type="eggNOG" id="COG1012">
    <property type="taxonomic scope" value="Bacteria"/>
</dbReference>
<dbReference type="AlphaFoldDB" id="R3TQR9"/>
<reference evidence="3 4" key="1">
    <citation type="submission" date="2013-02" db="EMBL/GenBank/DDBJ databases">
        <title>The Genome Sequence of Enterococcus caccae BAA-1240.</title>
        <authorList>
            <consortium name="The Broad Institute Genome Sequencing Platform"/>
            <consortium name="The Broad Institute Genome Sequencing Center for Infectious Disease"/>
            <person name="Earl A.M."/>
            <person name="Gilmore M.S."/>
            <person name="Lebreton F."/>
            <person name="Walker B."/>
            <person name="Young S.K."/>
            <person name="Zeng Q."/>
            <person name="Gargeya S."/>
            <person name="Fitzgerald M."/>
            <person name="Haas B."/>
            <person name="Abouelleil A."/>
            <person name="Alvarado L."/>
            <person name="Arachchi H.M."/>
            <person name="Berlin A.M."/>
            <person name="Chapman S.B."/>
            <person name="Dewar J."/>
            <person name="Goldberg J."/>
            <person name="Griggs A."/>
            <person name="Gujja S."/>
            <person name="Hansen M."/>
            <person name="Howarth C."/>
            <person name="Imamovic A."/>
            <person name="Larimer J."/>
            <person name="McCowan C."/>
            <person name="Murphy C."/>
            <person name="Neiman D."/>
            <person name="Pearson M."/>
            <person name="Priest M."/>
            <person name="Roberts A."/>
            <person name="Saif S."/>
            <person name="Shea T."/>
            <person name="Sisk P."/>
            <person name="Sykes S."/>
            <person name="Wortman J."/>
            <person name="Nusbaum C."/>
            <person name="Birren B."/>
        </authorList>
    </citation>
    <scope>NUCLEOTIDE SEQUENCE [LARGE SCALE GENOMIC DNA]</scope>
    <source>
        <strain evidence="3 4">ATCC BAA-1240</strain>
    </source>
</reference>
<feature type="domain" description="Aldehyde dehydrogenase" evidence="2">
    <location>
        <begin position="13"/>
        <end position="250"/>
    </location>
</feature>
<proteinExistence type="predicted"/>
<dbReference type="OrthoDB" id="9815791at2"/>
<name>R3TQR9_9ENTE</name>
<evidence type="ECO:0000256" key="1">
    <source>
        <dbReference type="ARBA" id="ARBA00023002"/>
    </source>
</evidence>
<dbReference type="Proteomes" id="UP000013840">
    <property type="component" value="Unassembled WGS sequence"/>
</dbReference>
<dbReference type="STRING" id="317735.RU98_GL003060"/>
<sequence>MQQVDEDLLSIQEARILVETARDAQQLVKEYEQKNLDVIVNKLLEEIKPAISQFLTTEIEETNLGCYKDKEALIFQFLKAWVEELDQQLCVGTIVEDSAGNVLQVGVPFGVIPVLLPAENTTLNVLYSLTIGIKSGNAMVLIPHPKAQRTTYQIFQKIREICEANGLPKGCLGCVSARTDKGVNEILASQDISMILAIGNQNYINAANYQRPIIYGGSGATPVFIERSADVRKAVQAIIDSRSYDCGLLPATEQYLIAEGVIASEVKALLQNYGAHFLSKEEEEDLLALLKPKDNQINPSCIGKNAQWLANAAKIKVAPTTKVLVSEQNYMHDEDPFANEMKCPVLAFYLEPDWMHACEKSIRLLKEKNNGHTLAIHSHNKTVLTEFALKKPVGRMIVNAPASIASLGLESTLPVSVILGGFTTGRGISAKNITAKDLTYVREISYPVEPITSNDGLCDTRSIIDAEVLEKILKKIIEE</sequence>
<accession>R3TQR9</accession>
<evidence type="ECO:0000313" key="3">
    <source>
        <dbReference type="EMBL" id="EOL43433.1"/>
    </source>
</evidence>